<evidence type="ECO:0000313" key="1">
    <source>
        <dbReference type="EMBL" id="MPM95211.1"/>
    </source>
</evidence>
<sequence length="125" mass="14279">MLQSRINTTLIAVGSIGVQTVTTCATGNRQRAEECTFQQDVLRFIIHAGMFATKDAAHRQRFVMIRNHQRIRIQLRFAAIQQYQGLTLFCHTDNNSAFNAVFVECVHRLAQFEQHIVSHVNHGID</sequence>
<dbReference type="AlphaFoldDB" id="A0A645E0Y8"/>
<accession>A0A645E0Y8</accession>
<gene>
    <name evidence="1" type="ORF">SDC9_142364</name>
</gene>
<organism evidence="1">
    <name type="scientific">bioreactor metagenome</name>
    <dbReference type="NCBI Taxonomy" id="1076179"/>
    <lineage>
        <taxon>unclassified sequences</taxon>
        <taxon>metagenomes</taxon>
        <taxon>ecological metagenomes</taxon>
    </lineage>
</organism>
<protein>
    <submittedName>
        <fullName evidence="1">Uncharacterized protein</fullName>
    </submittedName>
</protein>
<reference evidence="1" key="1">
    <citation type="submission" date="2019-08" db="EMBL/GenBank/DDBJ databases">
        <authorList>
            <person name="Kucharzyk K."/>
            <person name="Murdoch R.W."/>
            <person name="Higgins S."/>
            <person name="Loffler F."/>
        </authorList>
    </citation>
    <scope>NUCLEOTIDE SEQUENCE</scope>
</reference>
<name>A0A645E0Y8_9ZZZZ</name>
<proteinExistence type="predicted"/>
<comment type="caution">
    <text evidence="1">The sequence shown here is derived from an EMBL/GenBank/DDBJ whole genome shotgun (WGS) entry which is preliminary data.</text>
</comment>
<dbReference type="EMBL" id="VSSQ01041732">
    <property type="protein sequence ID" value="MPM95211.1"/>
    <property type="molecule type" value="Genomic_DNA"/>
</dbReference>